<dbReference type="EMBL" id="JAGMWN010000003">
    <property type="protein sequence ID" value="MBP5856899.1"/>
    <property type="molecule type" value="Genomic_DNA"/>
</dbReference>
<dbReference type="AlphaFoldDB" id="A0A8J7S524"/>
<protein>
    <submittedName>
        <fullName evidence="1">Uncharacterized protein</fullName>
    </submittedName>
</protein>
<evidence type="ECO:0000313" key="2">
    <source>
        <dbReference type="Proteomes" id="UP000672602"/>
    </source>
</evidence>
<keyword evidence="2" id="KW-1185">Reference proteome</keyword>
<sequence length="179" mass="20293">MNTILSDTQPMPPLERMRRLYDFWRGLPDDRPRSAVDLNALDAEIRTHVGIGKYLGECADLRYDVIGPVLHRLAPRLVPGSLSSDVLKIRRTDFDMAHNLLCAVGRAGKPRVYRIYYRTVESIQVRCFSMMLPLGTSGDGGPATDLLFGIWEIETPGRSVIDRFDDLTDMFLARCREHA</sequence>
<proteinExistence type="predicted"/>
<name>A0A8J7S524_9PROT</name>
<comment type="caution">
    <text evidence="1">The sequence shown here is derived from an EMBL/GenBank/DDBJ whole genome shotgun (WGS) entry which is preliminary data.</text>
</comment>
<evidence type="ECO:0000313" key="1">
    <source>
        <dbReference type="EMBL" id="MBP5856899.1"/>
    </source>
</evidence>
<reference evidence="1" key="1">
    <citation type="submission" date="2021-04" db="EMBL/GenBank/DDBJ databases">
        <authorList>
            <person name="Zhang D.-C."/>
        </authorList>
    </citation>
    <scope>NUCLEOTIDE SEQUENCE</scope>
    <source>
        <strain evidence="1">CGMCC 1.15697</strain>
    </source>
</reference>
<gene>
    <name evidence="1" type="ORF">KAJ83_07760</name>
</gene>
<accession>A0A8J7S524</accession>
<organism evidence="1 2">
    <name type="scientific">Marivibrio halodurans</name>
    <dbReference type="NCBI Taxonomy" id="2039722"/>
    <lineage>
        <taxon>Bacteria</taxon>
        <taxon>Pseudomonadati</taxon>
        <taxon>Pseudomonadota</taxon>
        <taxon>Alphaproteobacteria</taxon>
        <taxon>Rhodospirillales</taxon>
        <taxon>Rhodospirillaceae</taxon>
        <taxon>Marivibrio</taxon>
    </lineage>
</organism>
<dbReference type="RefSeq" id="WP_210681481.1">
    <property type="nucleotide sequence ID" value="NZ_JAGMWN010000003.1"/>
</dbReference>
<dbReference type="Proteomes" id="UP000672602">
    <property type="component" value="Unassembled WGS sequence"/>
</dbReference>